<name>A0A9Q3L0R2_9BASI</name>
<feature type="region of interest" description="Disordered" evidence="1">
    <location>
        <begin position="88"/>
        <end position="118"/>
    </location>
</feature>
<evidence type="ECO:0000313" key="3">
    <source>
        <dbReference type="Proteomes" id="UP000765509"/>
    </source>
</evidence>
<gene>
    <name evidence="2" type="ORF">O181_130294</name>
</gene>
<sequence>NQKSSSSSSPHSSSKASSGSYHYYSPREGSTPPEQEFKRDYSKLIPKPRTEANEKEIFRRFYFNLIKKAKKLKKESIESGWSIYKVETMDHSTSKLPPLPEDTVEGQYEEDSEEEDQS</sequence>
<comment type="caution">
    <text evidence="2">The sequence shown here is derived from an EMBL/GenBank/DDBJ whole genome shotgun (WGS) entry which is preliminary data.</text>
</comment>
<dbReference type="Proteomes" id="UP000765509">
    <property type="component" value="Unassembled WGS sequence"/>
</dbReference>
<feature type="region of interest" description="Disordered" evidence="1">
    <location>
        <begin position="1"/>
        <end position="50"/>
    </location>
</feature>
<proteinExistence type="predicted"/>
<feature type="compositionally biased region" description="Low complexity" evidence="1">
    <location>
        <begin position="1"/>
        <end position="24"/>
    </location>
</feature>
<organism evidence="2 3">
    <name type="scientific">Austropuccinia psidii MF-1</name>
    <dbReference type="NCBI Taxonomy" id="1389203"/>
    <lineage>
        <taxon>Eukaryota</taxon>
        <taxon>Fungi</taxon>
        <taxon>Dikarya</taxon>
        <taxon>Basidiomycota</taxon>
        <taxon>Pucciniomycotina</taxon>
        <taxon>Pucciniomycetes</taxon>
        <taxon>Pucciniales</taxon>
        <taxon>Sphaerophragmiaceae</taxon>
        <taxon>Austropuccinia</taxon>
    </lineage>
</organism>
<reference evidence="2" key="1">
    <citation type="submission" date="2021-03" db="EMBL/GenBank/DDBJ databases">
        <title>Draft genome sequence of rust myrtle Austropuccinia psidii MF-1, a brazilian biotype.</title>
        <authorList>
            <person name="Quecine M.C."/>
            <person name="Pachon D.M.R."/>
            <person name="Bonatelli M.L."/>
            <person name="Correr F.H."/>
            <person name="Franceschini L.M."/>
            <person name="Leite T.F."/>
            <person name="Margarido G.R.A."/>
            <person name="Almeida C.A."/>
            <person name="Ferrarezi J.A."/>
            <person name="Labate C.A."/>
        </authorList>
    </citation>
    <scope>NUCLEOTIDE SEQUENCE</scope>
    <source>
        <strain evidence="2">MF-1</strain>
    </source>
</reference>
<accession>A0A9Q3L0R2</accession>
<feature type="compositionally biased region" description="Acidic residues" evidence="1">
    <location>
        <begin position="102"/>
        <end position="118"/>
    </location>
</feature>
<feature type="non-terminal residue" evidence="2">
    <location>
        <position position="1"/>
    </location>
</feature>
<feature type="compositionally biased region" description="Basic and acidic residues" evidence="1">
    <location>
        <begin position="35"/>
        <end position="50"/>
    </location>
</feature>
<dbReference type="AlphaFoldDB" id="A0A9Q3L0R2"/>
<evidence type="ECO:0000313" key="2">
    <source>
        <dbReference type="EMBL" id="MBW0590579.1"/>
    </source>
</evidence>
<keyword evidence="3" id="KW-1185">Reference proteome</keyword>
<protein>
    <submittedName>
        <fullName evidence="2">Uncharacterized protein</fullName>
    </submittedName>
</protein>
<evidence type="ECO:0000256" key="1">
    <source>
        <dbReference type="SAM" id="MobiDB-lite"/>
    </source>
</evidence>
<dbReference type="EMBL" id="AVOT02139116">
    <property type="protein sequence ID" value="MBW0590579.1"/>
    <property type="molecule type" value="Genomic_DNA"/>
</dbReference>